<gene>
    <name evidence="3" type="primary">LOC107900167</name>
</gene>
<dbReference type="GeneID" id="107900167"/>
<reference evidence="2" key="1">
    <citation type="journal article" date="2020" name="Nat. Genet.">
        <title>Genomic diversifications of five Gossypium allopolyploid species and their impact on cotton improvement.</title>
        <authorList>
            <person name="Chen Z.J."/>
            <person name="Sreedasyam A."/>
            <person name="Ando A."/>
            <person name="Song Q."/>
            <person name="De Santiago L.M."/>
            <person name="Hulse-Kemp A.M."/>
            <person name="Ding M."/>
            <person name="Ye W."/>
            <person name="Kirkbride R.C."/>
            <person name="Jenkins J."/>
            <person name="Plott C."/>
            <person name="Lovell J."/>
            <person name="Lin Y.M."/>
            <person name="Vaughn R."/>
            <person name="Liu B."/>
            <person name="Simpson S."/>
            <person name="Scheffler B.E."/>
            <person name="Wen L."/>
            <person name="Saski C.A."/>
            <person name="Grover C.E."/>
            <person name="Hu G."/>
            <person name="Conover J.L."/>
            <person name="Carlson J.W."/>
            <person name="Shu S."/>
            <person name="Boston L.B."/>
            <person name="Williams M."/>
            <person name="Peterson D.G."/>
            <person name="McGee K."/>
            <person name="Jones D.C."/>
            <person name="Wendel J.F."/>
            <person name="Stelly D.M."/>
            <person name="Grimwood J."/>
            <person name="Schmutz J."/>
        </authorList>
    </citation>
    <scope>NUCLEOTIDE SEQUENCE [LARGE SCALE GENOMIC DNA]</scope>
    <source>
        <strain evidence="2">cv. TM-1</strain>
    </source>
</reference>
<dbReference type="PaxDb" id="3635-A0A1U8IZI5"/>
<evidence type="ECO:0000313" key="2">
    <source>
        <dbReference type="Proteomes" id="UP000818029"/>
    </source>
</evidence>
<dbReference type="Proteomes" id="UP000818029">
    <property type="component" value="Chromosome D06"/>
</dbReference>
<keyword evidence="2" id="KW-1185">Reference proteome</keyword>
<dbReference type="KEGG" id="ghi:107900167"/>
<dbReference type="RefSeq" id="XP_016681354.1">
    <property type="nucleotide sequence ID" value="XM_016825865.1"/>
</dbReference>
<organism evidence="2 3">
    <name type="scientific">Gossypium hirsutum</name>
    <name type="common">Upland cotton</name>
    <name type="synonym">Gossypium mexicanum</name>
    <dbReference type="NCBI Taxonomy" id="3635"/>
    <lineage>
        <taxon>Eukaryota</taxon>
        <taxon>Viridiplantae</taxon>
        <taxon>Streptophyta</taxon>
        <taxon>Embryophyta</taxon>
        <taxon>Tracheophyta</taxon>
        <taxon>Spermatophyta</taxon>
        <taxon>Magnoliopsida</taxon>
        <taxon>eudicotyledons</taxon>
        <taxon>Gunneridae</taxon>
        <taxon>Pentapetalae</taxon>
        <taxon>rosids</taxon>
        <taxon>malvids</taxon>
        <taxon>Malvales</taxon>
        <taxon>Malvaceae</taxon>
        <taxon>Malvoideae</taxon>
        <taxon>Gossypium</taxon>
    </lineage>
</organism>
<accession>A0A1U8IZI5</accession>
<dbReference type="PANTHER" id="PTHR46148:SF44">
    <property type="entry name" value="GAG-POL POLYPROTEIN"/>
    <property type="match status" value="1"/>
</dbReference>
<dbReference type="STRING" id="3635.A0A1U8IZI5"/>
<evidence type="ECO:0000259" key="1">
    <source>
        <dbReference type="Pfam" id="PF24626"/>
    </source>
</evidence>
<dbReference type="InterPro" id="IPR056924">
    <property type="entry name" value="SH3_Tf2-1"/>
</dbReference>
<dbReference type="PANTHER" id="PTHR46148">
    <property type="entry name" value="CHROMO DOMAIN-CONTAINING PROTEIN"/>
    <property type="match status" value="1"/>
</dbReference>
<name>A0A1U8IZI5_GOSHI</name>
<feature type="domain" description="Tf2-1-like SH3-like" evidence="1">
    <location>
        <begin position="70"/>
        <end position="134"/>
    </location>
</feature>
<dbReference type="Pfam" id="PF24626">
    <property type="entry name" value="SH3_Tf2-1"/>
    <property type="match status" value="1"/>
</dbReference>
<protein>
    <recommendedName>
        <fullName evidence="1">Tf2-1-like SH3-like domain-containing protein</fullName>
    </recommendedName>
</protein>
<reference evidence="3" key="2">
    <citation type="submission" date="2025-08" db="UniProtKB">
        <authorList>
            <consortium name="RefSeq"/>
        </authorList>
    </citation>
    <scope>IDENTIFICATION</scope>
</reference>
<evidence type="ECO:0000313" key="3">
    <source>
        <dbReference type="RefSeq" id="XP_016681354.1"/>
    </source>
</evidence>
<sequence>MALFETLYGKRCRTPLCWSKLDERHVVGPDLILEAEEKMKLISDKLKAAFDRQKSYANLKRCDIEFQVRDQMFFKVSPWKKVLRFKRKRKLSLRFIGPYEVIERIKPVLYRLRLPTKLERIHNVLHVSILKKYRSDPSHIILVEEIEVRPDLTYEEEPIEILSCDVKVLRNKTIPLEKVLWRNHKTKDATWETEDAMRHQYPYLFGSGNFDDKILFKGGELSHPKNRVSRNGH</sequence>
<dbReference type="AlphaFoldDB" id="A0A1U8IZI5"/>
<proteinExistence type="predicted"/>